<dbReference type="Pfam" id="PF25669">
    <property type="entry name" value="SMP_MUG190-like"/>
    <property type="match status" value="1"/>
</dbReference>
<feature type="domain" description="SMP-LTD" evidence="8">
    <location>
        <begin position="71"/>
        <end position="265"/>
    </location>
</feature>
<evidence type="ECO:0000313" key="10">
    <source>
        <dbReference type="Proteomes" id="UP001168098"/>
    </source>
</evidence>
<feature type="compositionally biased region" description="Polar residues" evidence="6">
    <location>
        <begin position="512"/>
        <end position="529"/>
    </location>
</feature>
<feature type="compositionally biased region" description="Basic and acidic residues" evidence="6">
    <location>
        <begin position="757"/>
        <end position="767"/>
    </location>
</feature>
<dbReference type="Gene3D" id="2.60.40.150">
    <property type="entry name" value="C2 domain"/>
    <property type="match status" value="1"/>
</dbReference>
<dbReference type="GO" id="GO:0006869">
    <property type="term" value="P:lipid transport"/>
    <property type="evidence" value="ECO:0007669"/>
    <property type="project" value="UniProtKB-KW"/>
</dbReference>
<dbReference type="InterPro" id="IPR052847">
    <property type="entry name" value="Ext_Synaptotagmin/KAHRP-like"/>
</dbReference>
<gene>
    <name evidence="9" type="ORF">PVL29_026100</name>
</gene>
<evidence type="ECO:0000313" key="9">
    <source>
        <dbReference type="EMBL" id="KAJ9672746.1"/>
    </source>
</evidence>
<dbReference type="GO" id="GO:0008289">
    <property type="term" value="F:lipid binding"/>
    <property type="evidence" value="ECO:0007669"/>
    <property type="project" value="UniProtKB-KW"/>
</dbReference>
<dbReference type="EMBL" id="JARBHA010000019">
    <property type="protein sequence ID" value="KAJ9672746.1"/>
    <property type="molecule type" value="Genomic_DNA"/>
</dbReference>
<keyword evidence="5" id="KW-0472">Membrane</keyword>
<dbReference type="Pfam" id="PF00168">
    <property type="entry name" value="C2"/>
    <property type="match status" value="1"/>
</dbReference>
<feature type="compositionally biased region" description="Basic residues" evidence="6">
    <location>
        <begin position="641"/>
        <end position="653"/>
    </location>
</feature>
<evidence type="ECO:0000256" key="4">
    <source>
        <dbReference type="ARBA" id="ARBA00023121"/>
    </source>
</evidence>
<feature type="region of interest" description="Disordered" evidence="6">
    <location>
        <begin position="711"/>
        <end position="773"/>
    </location>
</feature>
<feature type="domain" description="C2" evidence="7">
    <location>
        <begin position="270"/>
        <end position="384"/>
    </location>
</feature>
<keyword evidence="2" id="KW-0813">Transport</keyword>
<keyword evidence="4" id="KW-0446">Lipid-binding</keyword>
<feature type="compositionally biased region" description="Basic and acidic residues" evidence="6">
    <location>
        <begin position="489"/>
        <end position="499"/>
    </location>
</feature>
<feature type="region of interest" description="Disordered" evidence="6">
    <location>
        <begin position="405"/>
        <end position="435"/>
    </location>
</feature>
<dbReference type="Proteomes" id="UP001168098">
    <property type="component" value="Unassembled WGS sequence"/>
</dbReference>
<proteinExistence type="predicted"/>
<dbReference type="SUPFAM" id="SSF49562">
    <property type="entry name" value="C2 domain (Calcium/lipid-binding domain, CaLB)"/>
    <property type="match status" value="1"/>
</dbReference>
<dbReference type="PANTHER" id="PTHR47042">
    <property type="entry name" value="C2 DOMAIN-CONTAINING PROTEIN-LIKE"/>
    <property type="match status" value="1"/>
</dbReference>
<dbReference type="SMART" id="SM00239">
    <property type="entry name" value="C2"/>
    <property type="match status" value="1"/>
</dbReference>
<protein>
    <recommendedName>
        <fullName evidence="11">C2 domain-containing protein</fullName>
    </recommendedName>
</protein>
<accession>A0AA39D6C3</accession>
<sequence length="773" mass="86902">MALTEISMIHHVAMVLIFLWLLSSLSWCHPIAYFVSLIYLYQVHEQYIMRMRRKLQFKERKESNQKRVLSDSESVRWLNHAVEKIWPICMEQIVSQKILLPIIPWFLEKYKPWTAKKAVVQHLYMGRNPPMFTEMRVIRESTDDDHLVLGLGMNFLTADDMSAILAVKLRRRLGFGMWAKLHLTGMHVEGKVLIGVKFIRNWPFIGRLRVCFAEPPYFQMTVKPIFTHGLDVTELPGIAGWLDKLLAVAFEQTLVEPNMLVVDVEKFVSPQKEDWFSVNEMETIAIARVEVLEASDMKPSDLNGLADPYVKGQLGPYRFTTKIQKKTLTPKWNEEFKIPICSWESPNMLVIEVRDKDHFVDDTLGACSLNISDLRGGKRHDMWLPLKNIKMGRLHLAITVLEDNEEEADQLDDEEILDHETLDEEDKDQEDKRNSLSLAREISLRDSFSSASERSSKVADKYEPINIEGQQETGIWVHHPGSEVPQTWEPRKGKSRHLDSQITGEGNDPFRSPNSIASESFHNDGSSTDENSEGKKAQAMNTVRRGLEKIGSVFHRNRKEDNSSNIGEIIPSPPSNIREVNSKGIGVRFIVEDNLSKPSSAEVPKEDRSPGHEGSGPESPGKGNVKDMAKSFLKQAGKSARGIKHALSRKGSRKSQGDQEIPVFDSSDEDSASSSVCTSTMEAIPIISTPIPSHGNDPVAHKEQVVLIGAPAASIEEPVSEMKVDDEGREGMSDNVASSSEGNGDALVEQSSSFEPSVEKSEREKMENPSVAS</sequence>
<reference evidence="9 10" key="1">
    <citation type="journal article" date="2023" name="BMC Biotechnol.">
        <title>Vitis rotundifolia cv Carlos genome sequencing.</title>
        <authorList>
            <person name="Huff M."/>
            <person name="Hulse-Kemp A."/>
            <person name="Scheffler B."/>
            <person name="Youngblood R."/>
            <person name="Simpson S."/>
            <person name="Babiker E."/>
            <person name="Staton M."/>
        </authorList>
    </citation>
    <scope>NUCLEOTIDE SEQUENCE [LARGE SCALE GENOMIC DNA]</scope>
    <source>
        <tissue evidence="9">Leaf</tissue>
    </source>
</reference>
<evidence type="ECO:0000256" key="5">
    <source>
        <dbReference type="ARBA" id="ARBA00023136"/>
    </source>
</evidence>
<dbReference type="InterPro" id="IPR031468">
    <property type="entry name" value="SMP_LBD"/>
</dbReference>
<feature type="region of interest" description="Disordered" evidence="6">
    <location>
        <begin position="592"/>
        <end position="677"/>
    </location>
</feature>
<evidence type="ECO:0000259" key="7">
    <source>
        <dbReference type="PROSITE" id="PS50004"/>
    </source>
</evidence>
<feature type="compositionally biased region" description="Acidic residues" evidence="6">
    <location>
        <begin position="405"/>
        <end position="428"/>
    </location>
</feature>
<dbReference type="CDD" id="cd00030">
    <property type="entry name" value="C2"/>
    <property type="match status" value="1"/>
</dbReference>
<dbReference type="GO" id="GO:0016020">
    <property type="term" value="C:membrane"/>
    <property type="evidence" value="ECO:0007669"/>
    <property type="project" value="UniProtKB-SubCell"/>
</dbReference>
<dbReference type="PANTHER" id="PTHR47042:SF4">
    <property type="entry name" value="OS02G0313700 PROTEIN"/>
    <property type="match status" value="1"/>
</dbReference>
<evidence type="ECO:0000256" key="2">
    <source>
        <dbReference type="ARBA" id="ARBA00022448"/>
    </source>
</evidence>
<keyword evidence="3" id="KW-0445">Lipid transport</keyword>
<dbReference type="PRINTS" id="PR00360">
    <property type="entry name" value="C2DOMAIN"/>
</dbReference>
<evidence type="ECO:0000256" key="3">
    <source>
        <dbReference type="ARBA" id="ARBA00023055"/>
    </source>
</evidence>
<evidence type="ECO:0000256" key="6">
    <source>
        <dbReference type="SAM" id="MobiDB-lite"/>
    </source>
</evidence>
<name>A0AA39D6C3_VITRO</name>
<feature type="region of interest" description="Disordered" evidence="6">
    <location>
        <begin position="470"/>
        <end position="577"/>
    </location>
</feature>
<evidence type="ECO:0000256" key="1">
    <source>
        <dbReference type="ARBA" id="ARBA00004370"/>
    </source>
</evidence>
<comment type="caution">
    <text evidence="9">The sequence shown here is derived from an EMBL/GenBank/DDBJ whole genome shotgun (WGS) entry which is preliminary data.</text>
</comment>
<evidence type="ECO:0008006" key="11">
    <source>
        <dbReference type="Google" id="ProtNLM"/>
    </source>
</evidence>
<dbReference type="AlphaFoldDB" id="A0AA39D6C3"/>
<keyword evidence="10" id="KW-1185">Reference proteome</keyword>
<organism evidence="9 10">
    <name type="scientific">Vitis rotundifolia</name>
    <name type="common">Muscadine grape</name>
    <dbReference type="NCBI Taxonomy" id="103349"/>
    <lineage>
        <taxon>Eukaryota</taxon>
        <taxon>Viridiplantae</taxon>
        <taxon>Streptophyta</taxon>
        <taxon>Embryophyta</taxon>
        <taxon>Tracheophyta</taxon>
        <taxon>Spermatophyta</taxon>
        <taxon>Magnoliopsida</taxon>
        <taxon>eudicotyledons</taxon>
        <taxon>Gunneridae</taxon>
        <taxon>Pentapetalae</taxon>
        <taxon>rosids</taxon>
        <taxon>Vitales</taxon>
        <taxon>Vitaceae</taxon>
        <taxon>Viteae</taxon>
        <taxon>Vitis</taxon>
    </lineage>
</organism>
<dbReference type="InterPro" id="IPR035892">
    <property type="entry name" value="C2_domain_sf"/>
</dbReference>
<dbReference type="CDD" id="cd21669">
    <property type="entry name" value="SMP_SF"/>
    <property type="match status" value="1"/>
</dbReference>
<dbReference type="InterPro" id="IPR000008">
    <property type="entry name" value="C2_dom"/>
</dbReference>
<evidence type="ECO:0000259" key="8">
    <source>
        <dbReference type="PROSITE" id="PS51847"/>
    </source>
</evidence>
<dbReference type="PROSITE" id="PS50004">
    <property type="entry name" value="C2"/>
    <property type="match status" value="1"/>
</dbReference>
<comment type="subcellular location">
    <subcellularLocation>
        <location evidence="1">Membrane</location>
    </subcellularLocation>
</comment>
<feature type="compositionally biased region" description="Basic and acidic residues" evidence="6">
    <location>
        <begin position="720"/>
        <end position="732"/>
    </location>
</feature>
<dbReference type="PROSITE" id="PS51847">
    <property type="entry name" value="SMP"/>
    <property type="match status" value="1"/>
</dbReference>